<evidence type="ECO:0000259" key="5">
    <source>
        <dbReference type="PROSITE" id="PS50853"/>
    </source>
</evidence>
<comment type="similarity">
    <text evidence="1">Belongs to the SMP-30/CGR1 family.</text>
</comment>
<dbReference type="PANTHER" id="PTHR47572">
    <property type="entry name" value="LIPOPROTEIN-RELATED"/>
    <property type="match status" value="1"/>
</dbReference>
<organism evidence="6 7">
    <name type="scientific">Mumia zhuanghuii</name>
    <dbReference type="NCBI Taxonomy" id="2585211"/>
    <lineage>
        <taxon>Bacteria</taxon>
        <taxon>Bacillati</taxon>
        <taxon>Actinomycetota</taxon>
        <taxon>Actinomycetes</taxon>
        <taxon>Propionibacteriales</taxon>
        <taxon>Nocardioidaceae</taxon>
        <taxon>Mumia</taxon>
    </lineage>
</organism>
<reference evidence="6 7" key="1">
    <citation type="submission" date="2019-09" db="EMBL/GenBank/DDBJ databases">
        <title>Mumia zhuanghuii sp. nov. isolated from the intestinal contents of plateau pika (Ochotona curzoniae) in the Qinghai-Tibet plateau of China.</title>
        <authorList>
            <person name="Tian Z."/>
        </authorList>
    </citation>
    <scope>NUCLEOTIDE SEQUENCE [LARGE SCALE GENOMIC DNA]</scope>
    <source>
        <strain evidence="7">350</strain>
    </source>
</reference>
<proteinExistence type="inferred from homology"/>
<dbReference type="SUPFAM" id="SSF63829">
    <property type="entry name" value="Calcium-dependent phosphotriesterase"/>
    <property type="match status" value="1"/>
</dbReference>
<keyword evidence="2" id="KW-0378">Hydrolase</keyword>
<accession>A0A5Q6RJV9</accession>
<feature type="signal peptide" evidence="4">
    <location>
        <begin position="1"/>
        <end position="28"/>
    </location>
</feature>
<dbReference type="InterPro" id="IPR036116">
    <property type="entry name" value="FN3_sf"/>
</dbReference>
<gene>
    <name evidence="6" type="ORF">FE697_021345</name>
</gene>
<keyword evidence="2" id="KW-0326">Glycosidase</keyword>
<dbReference type="OrthoDB" id="3831551at2"/>
<keyword evidence="3" id="KW-0119">Carbohydrate metabolism</keyword>
<evidence type="ECO:0000256" key="3">
    <source>
        <dbReference type="ARBA" id="ARBA00023326"/>
    </source>
</evidence>
<dbReference type="InterPro" id="IPR013783">
    <property type="entry name" value="Ig-like_fold"/>
</dbReference>
<dbReference type="AlphaFoldDB" id="A0A5Q6RJV9"/>
<dbReference type="InterPro" id="IPR003961">
    <property type="entry name" value="FN3_dom"/>
</dbReference>
<dbReference type="EMBL" id="VDFQ02000007">
    <property type="protein sequence ID" value="KAA1418368.1"/>
    <property type="molecule type" value="Genomic_DNA"/>
</dbReference>
<dbReference type="GO" id="GO:0016798">
    <property type="term" value="F:hydrolase activity, acting on glycosyl bonds"/>
    <property type="evidence" value="ECO:0007669"/>
    <property type="project" value="UniProtKB-KW"/>
</dbReference>
<dbReference type="SUPFAM" id="SSF49265">
    <property type="entry name" value="Fibronectin type III"/>
    <property type="match status" value="1"/>
</dbReference>
<dbReference type="Proteomes" id="UP000307768">
    <property type="component" value="Unassembled WGS sequence"/>
</dbReference>
<feature type="chain" id="PRO_5024349238" description="Fibronectin type-III domain-containing protein" evidence="4">
    <location>
        <begin position="29"/>
        <end position="429"/>
    </location>
</feature>
<comment type="caution">
    <text evidence="6">The sequence shown here is derived from an EMBL/GenBank/DDBJ whole genome shotgun (WGS) entry which is preliminary data.</text>
</comment>
<evidence type="ECO:0000256" key="4">
    <source>
        <dbReference type="SAM" id="SignalP"/>
    </source>
</evidence>
<dbReference type="Gene3D" id="2.120.10.30">
    <property type="entry name" value="TolB, C-terminal domain"/>
    <property type="match status" value="1"/>
</dbReference>
<evidence type="ECO:0000313" key="7">
    <source>
        <dbReference type="Proteomes" id="UP000307768"/>
    </source>
</evidence>
<evidence type="ECO:0000256" key="2">
    <source>
        <dbReference type="ARBA" id="ARBA00023295"/>
    </source>
</evidence>
<dbReference type="InterPro" id="IPR051262">
    <property type="entry name" value="SMP-30/CGR1_Lactonase"/>
</dbReference>
<evidence type="ECO:0000256" key="1">
    <source>
        <dbReference type="ARBA" id="ARBA00008853"/>
    </source>
</evidence>
<dbReference type="GO" id="GO:0000272">
    <property type="term" value="P:polysaccharide catabolic process"/>
    <property type="evidence" value="ECO:0007669"/>
    <property type="project" value="UniProtKB-KW"/>
</dbReference>
<dbReference type="PROSITE" id="PS50853">
    <property type="entry name" value="FN3"/>
    <property type="match status" value="1"/>
</dbReference>
<dbReference type="CDD" id="cd00063">
    <property type="entry name" value="FN3"/>
    <property type="match status" value="1"/>
</dbReference>
<name>A0A5Q6RJV9_9ACTN</name>
<dbReference type="Gene3D" id="2.40.10.500">
    <property type="match status" value="1"/>
</dbReference>
<sequence length="429" mass="43750">MRRTSALLPAAALIGGSLVLATPSTVSAAPPTIAPAPDRVIAGAATGLQRPIGLALGPDGRLFVSNMASTPTPGSVRAFAPAASGNVPAVAVLDSTSPGMSFLTKPAGIAVGPDGLLHMAAYNDNAIRTFTVPATGTGFAVQSGIGAATLISAPNDLALTSPTSFWVASGGTDEVVRLDVGSTTRLRTLDTPAPMGLAVHGTSLYVSGGNGTSPYVKVFSAGTSGSASPSRTISGPATGLDNVWGLTVDRYGRTYVANGGDDSIRVFAAGATGNVAPTVVLQGAATQLDSPSDVMLDGAGRIWVANDTVPGTVLRFAALAAPPTPVPAPPRTTAPSTPRALKVSGKVTARKRVVRWKAPARNGGSRILRYRVVVKKGKKTLLVRTVSASRRTLVVKRAKLRAGKLTVRVRAVNAKGGSPYAVKRFRVRR</sequence>
<protein>
    <recommendedName>
        <fullName evidence="5">Fibronectin type-III domain-containing protein</fullName>
    </recommendedName>
</protein>
<dbReference type="InterPro" id="IPR011042">
    <property type="entry name" value="6-blade_b-propeller_TolB-like"/>
</dbReference>
<evidence type="ECO:0000313" key="6">
    <source>
        <dbReference type="EMBL" id="KAA1418368.1"/>
    </source>
</evidence>
<keyword evidence="3" id="KW-0624">Polysaccharide degradation</keyword>
<dbReference type="Pfam" id="PF00041">
    <property type="entry name" value="fn3"/>
    <property type="match status" value="1"/>
</dbReference>
<keyword evidence="4" id="KW-0732">Signal</keyword>
<dbReference type="Gene3D" id="2.60.40.10">
    <property type="entry name" value="Immunoglobulins"/>
    <property type="match status" value="1"/>
</dbReference>
<feature type="domain" description="Fibronectin type-III" evidence="5">
    <location>
        <begin position="334"/>
        <end position="429"/>
    </location>
</feature>
<dbReference type="RefSeq" id="WP_149771667.1">
    <property type="nucleotide sequence ID" value="NZ_VDFQ02000007.1"/>
</dbReference>
<dbReference type="PANTHER" id="PTHR47572:SF4">
    <property type="entry name" value="LACTONASE DRP35"/>
    <property type="match status" value="1"/>
</dbReference>